<proteinExistence type="inferred from homology"/>
<evidence type="ECO:0000256" key="1">
    <source>
        <dbReference type="ARBA" id="ARBA00004123"/>
    </source>
</evidence>
<gene>
    <name evidence="8" type="primary">MED18</name>
    <name evidence="9" type="ORF">HDU87_005718</name>
</gene>
<evidence type="ECO:0000256" key="2">
    <source>
        <dbReference type="ARBA" id="ARBA00009814"/>
    </source>
</evidence>
<keyword evidence="10" id="KW-1185">Reference proteome</keyword>
<dbReference type="EMBL" id="JADGJQ010000047">
    <property type="protein sequence ID" value="KAJ3175888.1"/>
    <property type="molecule type" value="Genomic_DNA"/>
</dbReference>
<dbReference type="AlphaFoldDB" id="A0AAD5XNW7"/>
<evidence type="ECO:0000256" key="8">
    <source>
        <dbReference type="RuleBase" id="RU364150"/>
    </source>
</evidence>
<dbReference type="GO" id="GO:0006369">
    <property type="term" value="P:termination of RNA polymerase II transcription"/>
    <property type="evidence" value="ECO:0007669"/>
    <property type="project" value="TreeGrafter"/>
</dbReference>
<comment type="similarity">
    <text evidence="2 8">Belongs to the Mediator complex subunit 18 family.</text>
</comment>
<evidence type="ECO:0000313" key="9">
    <source>
        <dbReference type="EMBL" id="KAJ3175888.1"/>
    </source>
</evidence>
<evidence type="ECO:0000256" key="4">
    <source>
        <dbReference type="ARBA" id="ARBA00023015"/>
    </source>
</evidence>
<dbReference type="PANTHER" id="PTHR13321:SF2">
    <property type="entry name" value="MEDIATOR OF RNA POLYMERASE II TRANSCRIPTION SUBUNIT 18"/>
    <property type="match status" value="1"/>
</dbReference>
<keyword evidence="6 8" id="KW-0539">Nucleus</keyword>
<dbReference type="Pfam" id="PF09637">
    <property type="entry name" value="Med18"/>
    <property type="match status" value="1"/>
</dbReference>
<keyword evidence="8" id="KW-0010">Activator</keyword>
<dbReference type="GO" id="GO:0070847">
    <property type="term" value="C:core mediator complex"/>
    <property type="evidence" value="ECO:0007669"/>
    <property type="project" value="TreeGrafter"/>
</dbReference>
<protein>
    <recommendedName>
        <fullName evidence="3 8">Mediator of RNA polymerase II transcription subunit 18</fullName>
    </recommendedName>
    <alternativeName>
        <fullName evidence="7 8">Mediator complex subunit 18</fullName>
    </alternativeName>
</protein>
<dbReference type="PANTHER" id="PTHR13321">
    <property type="entry name" value="MEDIATOR OF RNA POLYMERASE II TRANSCRIPTION, SUBUNIT 18"/>
    <property type="match status" value="1"/>
</dbReference>
<comment type="subunit">
    <text evidence="8">Component of the Mediator complex.</text>
</comment>
<keyword evidence="4 8" id="KW-0805">Transcription regulation</keyword>
<dbReference type="GO" id="GO:0003712">
    <property type="term" value="F:transcription coregulator activity"/>
    <property type="evidence" value="ECO:0007669"/>
    <property type="project" value="InterPro"/>
</dbReference>
<dbReference type="InterPro" id="IPR019095">
    <property type="entry name" value="Mediator_Med18"/>
</dbReference>
<comment type="subcellular location">
    <subcellularLocation>
        <location evidence="1 8">Nucleus</location>
    </subcellularLocation>
</comment>
<organism evidence="9 10">
    <name type="scientific">Geranomyces variabilis</name>
    <dbReference type="NCBI Taxonomy" id="109894"/>
    <lineage>
        <taxon>Eukaryota</taxon>
        <taxon>Fungi</taxon>
        <taxon>Fungi incertae sedis</taxon>
        <taxon>Chytridiomycota</taxon>
        <taxon>Chytridiomycota incertae sedis</taxon>
        <taxon>Chytridiomycetes</taxon>
        <taxon>Spizellomycetales</taxon>
        <taxon>Powellomycetaceae</taxon>
        <taxon>Geranomyces</taxon>
    </lineage>
</organism>
<dbReference type="GO" id="GO:0016592">
    <property type="term" value="C:mediator complex"/>
    <property type="evidence" value="ECO:0007669"/>
    <property type="project" value="InterPro"/>
</dbReference>
<comment type="caution">
    <text evidence="9">The sequence shown here is derived from an EMBL/GenBank/DDBJ whole genome shotgun (WGS) entry which is preliminary data.</text>
</comment>
<evidence type="ECO:0000256" key="3">
    <source>
        <dbReference type="ARBA" id="ARBA00019612"/>
    </source>
</evidence>
<evidence type="ECO:0000313" key="10">
    <source>
        <dbReference type="Proteomes" id="UP001212152"/>
    </source>
</evidence>
<evidence type="ECO:0000256" key="6">
    <source>
        <dbReference type="ARBA" id="ARBA00023242"/>
    </source>
</evidence>
<reference evidence="9" key="1">
    <citation type="submission" date="2020-05" db="EMBL/GenBank/DDBJ databases">
        <title>Phylogenomic resolution of chytrid fungi.</title>
        <authorList>
            <person name="Stajich J.E."/>
            <person name="Amses K."/>
            <person name="Simmons R."/>
            <person name="Seto K."/>
            <person name="Myers J."/>
            <person name="Bonds A."/>
            <person name="Quandt C.A."/>
            <person name="Barry K."/>
            <person name="Liu P."/>
            <person name="Grigoriev I."/>
            <person name="Longcore J.E."/>
            <person name="James T.Y."/>
        </authorList>
    </citation>
    <scope>NUCLEOTIDE SEQUENCE</scope>
    <source>
        <strain evidence="9">JEL0379</strain>
    </source>
</reference>
<accession>A0AAD5XNW7</accession>
<dbReference type="Gene3D" id="2.40.320.10">
    <property type="entry name" value="Hypothetical Protein Pfu-838710-001"/>
    <property type="match status" value="1"/>
</dbReference>
<comment type="function">
    <text evidence="8">Component of the Mediator complex, a coactivator involved in the regulated transcription of nearly all RNA polymerase II-dependent genes. Mediator functions as a bridge to convey information from gene-specific regulatory proteins to the basal RNA polymerase II transcription machinery. Mediator is recruited to promoters by direct interactions with regulatory proteins and serves as a scaffold for the assembly of a functional preinitiation complex with RNA polymerase II and the general transcription factors.</text>
</comment>
<dbReference type="GO" id="GO:0006357">
    <property type="term" value="P:regulation of transcription by RNA polymerase II"/>
    <property type="evidence" value="ECO:0007669"/>
    <property type="project" value="InterPro"/>
</dbReference>
<sequence length="269" mass="30028">MTALGGAWLPSLHDQLQLLVSSSSSLNAPTIQQPPVAAAPPKPAGHIHCSLHARCPNEVLPKLFERLVALCGRIDFDYKMDLWDHDICYRPEAVTPFGGPRNEDTALRLRADVLNSSGDFVKLHSRKWGLCCDGAPEPPKPGDRNRVTQRVMYESVVNGDALRYLEMLGYTFSFELVRKGYRFAYNNLLIEIFQPFKLEMRHKVTTAKLLNPEDNAWIVQVGGGGAATETAPLLAAELHAFAELVEGLISLQVVPHTVLRNRIYYPEDR</sequence>
<dbReference type="Proteomes" id="UP001212152">
    <property type="component" value="Unassembled WGS sequence"/>
</dbReference>
<evidence type="ECO:0000256" key="7">
    <source>
        <dbReference type="ARBA" id="ARBA00032012"/>
    </source>
</evidence>
<keyword evidence="5 8" id="KW-0804">Transcription</keyword>
<evidence type="ECO:0000256" key="5">
    <source>
        <dbReference type="ARBA" id="ARBA00023163"/>
    </source>
</evidence>
<name>A0AAD5XNW7_9FUNG</name>